<dbReference type="Pfam" id="PF13432">
    <property type="entry name" value="TPR_16"/>
    <property type="match status" value="3"/>
</dbReference>
<evidence type="ECO:0000256" key="3">
    <source>
        <dbReference type="PROSITE-ProRule" id="PRU00339"/>
    </source>
</evidence>
<keyword evidence="1" id="KW-0677">Repeat</keyword>
<keyword evidence="6" id="KW-1185">Reference proteome</keyword>
<dbReference type="SMART" id="SM00028">
    <property type="entry name" value="TPR"/>
    <property type="match status" value="7"/>
</dbReference>
<evidence type="ECO:0000256" key="4">
    <source>
        <dbReference type="SAM" id="SignalP"/>
    </source>
</evidence>
<evidence type="ECO:0000256" key="1">
    <source>
        <dbReference type="ARBA" id="ARBA00022737"/>
    </source>
</evidence>
<dbReference type="EMBL" id="VOQQ01000001">
    <property type="protein sequence ID" value="TXC62932.1"/>
    <property type="molecule type" value="Genomic_DNA"/>
</dbReference>
<reference evidence="5 6" key="1">
    <citation type="journal article" date="2015" name="J. Microbiol.">
        <title>Sphingosinicella ginsenosidimutans sp. nov., with ginsenoside converting activity.</title>
        <authorList>
            <person name="Kim J.K."/>
            <person name="Kang M.S."/>
            <person name="Park S.C."/>
            <person name="Kim K.M."/>
            <person name="Choi K."/>
            <person name="Yoon M.H."/>
            <person name="Im W.T."/>
        </authorList>
    </citation>
    <scope>NUCLEOTIDE SEQUENCE [LARGE SCALE GENOMIC DNA]</scope>
    <source>
        <strain evidence="5 6">BS-11</strain>
    </source>
</reference>
<organism evidence="5 6">
    <name type="scientific">Allosphingosinicella ginsenosidimutans</name>
    <dbReference type="NCBI Taxonomy" id="1176539"/>
    <lineage>
        <taxon>Bacteria</taxon>
        <taxon>Pseudomonadati</taxon>
        <taxon>Pseudomonadota</taxon>
        <taxon>Alphaproteobacteria</taxon>
        <taxon>Sphingomonadales</taxon>
        <taxon>Sphingomonadaceae</taxon>
        <taxon>Allosphingosinicella</taxon>
    </lineage>
</organism>
<dbReference type="Gene3D" id="1.25.40.10">
    <property type="entry name" value="Tetratricopeptide repeat domain"/>
    <property type="match status" value="5"/>
</dbReference>
<feature type="chain" id="PRO_5023033584" evidence="4">
    <location>
        <begin position="21"/>
        <end position="634"/>
    </location>
</feature>
<dbReference type="InterPro" id="IPR011990">
    <property type="entry name" value="TPR-like_helical_dom_sf"/>
</dbReference>
<evidence type="ECO:0000313" key="6">
    <source>
        <dbReference type="Proteomes" id="UP000321249"/>
    </source>
</evidence>
<evidence type="ECO:0000256" key="2">
    <source>
        <dbReference type="ARBA" id="ARBA00022803"/>
    </source>
</evidence>
<dbReference type="PROSITE" id="PS51257">
    <property type="entry name" value="PROKAR_LIPOPROTEIN"/>
    <property type="match status" value="1"/>
</dbReference>
<dbReference type="PANTHER" id="PTHR45586:SF1">
    <property type="entry name" value="LIPOPOLYSACCHARIDE ASSEMBLY PROTEIN B"/>
    <property type="match status" value="1"/>
</dbReference>
<dbReference type="OrthoDB" id="7259535at2"/>
<dbReference type="InterPro" id="IPR019734">
    <property type="entry name" value="TPR_rpt"/>
</dbReference>
<dbReference type="PROSITE" id="PS50005">
    <property type="entry name" value="TPR"/>
    <property type="match status" value="3"/>
</dbReference>
<feature type="repeat" description="TPR" evidence="3">
    <location>
        <begin position="120"/>
        <end position="153"/>
    </location>
</feature>
<dbReference type="SUPFAM" id="SSF48452">
    <property type="entry name" value="TPR-like"/>
    <property type="match status" value="3"/>
</dbReference>
<protein>
    <submittedName>
        <fullName evidence="5">Tetratricopeptide repeat protein</fullName>
    </submittedName>
</protein>
<dbReference type="AlphaFoldDB" id="A0A5C6TR52"/>
<accession>A0A5C6TR52</accession>
<keyword evidence="2 3" id="KW-0802">TPR repeat</keyword>
<dbReference type="InterPro" id="IPR051012">
    <property type="entry name" value="CellSynth/LPSAsmb/PSIAsmb"/>
</dbReference>
<feature type="signal peptide" evidence="4">
    <location>
        <begin position="1"/>
        <end position="20"/>
    </location>
</feature>
<dbReference type="Proteomes" id="UP000321249">
    <property type="component" value="Unassembled WGS sequence"/>
</dbReference>
<keyword evidence="4" id="KW-0732">Signal</keyword>
<gene>
    <name evidence="5" type="ORF">FRZ32_04165</name>
</gene>
<feature type="repeat" description="TPR" evidence="3">
    <location>
        <begin position="553"/>
        <end position="586"/>
    </location>
</feature>
<feature type="repeat" description="TPR" evidence="3">
    <location>
        <begin position="154"/>
        <end position="187"/>
    </location>
</feature>
<dbReference type="Pfam" id="PF14559">
    <property type="entry name" value="TPR_19"/>
    <property type="match status" value="1"/>
</dbReference>
<sequence>MRQRALLALLILLAACSGRAGTPYQRGLAAFESGDMSTAKVEIMNALQLDPGDRAARIVLARIDLAAGDGVGAEAEIARARQNGAPAADTAHLLAEAKLLQGDPRAAIGEAAGAAPAFGAAAARIMGRAYQALGDGANALIQFNRALALAPEDSAVWTDLARFRRANGDLGGALQAADRAVALKPRNTDALVLRGELTRSQYGLAAALPWFDRTLEIDRNNLAALLDRAATYGDMGRMRDMLADARQAHQLTGGNATAYYLQAVLAARARDWTLARDLYARTNGAFEGAPAGQLLASVIDLGLGNDSQAADRLGQLISNQPGNRKARRLLALARWRSGDAAGTIAALRPIADLADADSYSLTLIGQALARSGDAAGAARYLARAAMPQQGSLAALQPLSDEEFAAVRAAAERDPDNGPTQVRLVSALLARGLGGEALARARRLAAANPGAPEPAILLGDALGTQGDFAGAAEQYRRAANLEFTEPVALRLIEALQRSGQAAAADQVLALFLRENPQNIPALTLRAGRLMQAGDWANAARVYETLRVRIGNNDATILNNLAWAYSEQGDYGRAIPLARRAWSLDRDNPATADTLGWILFKSGVDRARGLVLLQQAARGAPSDAAIRSRLEQARRG</sequence>
<dbReference type="PANTHER" id="PTHR45586">
    <property type="entry name" value="TPR REPEAT-CONTAINING PROTEIN PA4667"/>
    <property type="match status" value="1"/>
</dbReference>
<name>A0A5C6TR52_9SPHN</name>
<proteinExistence type="predicted"/>
<dbReference type="RefSeq" id="WP_147042319.1">
    <property type="nucleotide sequence ID" value="NZ_BAABIR010000002.1"/>
</dbReference>
<evidence type="ECO:0000313" key="5">
    <source>
        <dbReference type="EMBL" id="TXC62932.1"/>
    </source>
</evidence>
<comment type="caution">
    <text evidence="5">The sequence shown here is derived from an EMBL/GenBank/DDBJ whole genome shotgun (WGS) entry which is preliminary data.</text>
</comment>